<dbReference type="AlphaFoldDB" id="A0A3M7H9D0"/>
<organism evidence="5 6">
    <name type="scientific">Hortaea werneckii</name>
    <name type="common">Black yeast</name>
    <name type="synonym">Cladosporium werneckii</name>
    <dbReference type="NCBI Taxonomy" id="91943"/>
    <lineage>
        <taxon>Eukaryota</taxon>
        <taxon>Fungi</taxon>
        <taxon>Dikarya</taxon>
        <taxon>Ascomycota</taxon>
        <taxon>Pezizomycotina</taxon>
        <taxon>Dothideomycetes</taxon>
        <taxon>Dothideomycetidae</taxon>
        <taxon>Mycosphaerellales</taxon>
        <taxon>Teratosphaeriaceae</taxon>
        <taxon>Hortaea</taxon>
    </lineage>
</organism>
<sequence>MRSFRLDIWNSAIAILFTLSTVHAQSVAEGTFYKGGGAPGAAPYQLVDDYQPSIFFSKFNFYSVRGSRTLRLFVTLTDPFDSPMILPMAMSSMHLVPGLMTELIAYRYVTKDVAWQNGYVQEGDQAVMSVDTTNKWPRGGDGRPATRIISNNAYTHGLFILDLEHMPWGCGTWPAYWLLGPDWATNGEIDIIEGVNTGMSNSISMHTEAGCTIAGSGQTATFQTSDCDHNANGNSGCGSLLDGSKIPNNYGEGLNNNGGGVYATEWTSEYIKHWSFPRGSIPDNIASGEPDPATWGIPTVNAQGSCDIDSHFNNMSIIINTDFCGAWAGWVYQSQFPECPQNMSANSLDSCVDFVGNNPSYFEQAYWEINSLQVYQMPEGAQPSASYTTSLSSVTPAASTAGTSQLPVGPGASTEDVSSAPYTGPTSSGTPTGSAPASASTPVLCPDYNGTAFTDNNNVQYEIHCGFDYQGGGNVYAAESFENCLGICDNTSGCKAVSFVGGNGAGSCYVKDATGSLNYDGSTNAAVRVSGSGSATSSVQQTLITSEANTASETSKTFMTAGSSSQSLTPYPSSTSPSTPDVSCPDADGEDITDDNGRSYTIYCSSDTTGDGAFGTRTFDSGTFTQCMDACDEMSECGAWVWSSYPDYGGICYFKALPQTPKPVTNDRSVAGIIVGGTASATSTATNVPRSLSSTAMLSALTPPSYESMSLTSSYGSSSTIINLASSSVAMMSSMGSSNTTSSSMSSSNARPSDSTSSDVRSSNAVSSSSSTGTMLGSPSMSTNNVASSADTPESYGSAMTHTSISVSGNVSPSSYVAPTSSRTSVSSVSTSSAVTESIRPSSSAIRSSNSASIPSVATAAASSSSIPSSTPPAVSPVSSRSSSVLSSSLIASSQPSTVSTTTSTQFTPGPYATPTFTEPPQDEPAPSCPADPAESCENTGDQSMCTSDNGVAYGLTCNVAYTGTVLSPPSYKMRRQSEEPSFQACADLCDTTTGCVAFNYIDTQCTMFSEVTGTYYAPSAVGATQITSPTDPTVGLPPAYTTPNVASQSSSSQPSMTSPLLTTSSPQSSVSAPGSSTTLPTTTSNLSVSASGSSTLTTIGSSSVYAPSSATEVLSSSRGSTVTIFTSGSPTGTCKPTPGVGTTTLTTTTIVTSCGVPLTCPAP</sequence>
<feature type="region of interest" description="Disordered" evidence="1">
    <location>
        <begin position="555"/>
        <end position="594"/>
    </location>
</feature>
<feature type="domain" description="GH16" evidence="4">
    <location>
        <begin position="37"/>
        <end position="380"/>
    </location>
</feature>
<feature type="compositionally biased region" description="Low complexity" evidence="1">
    <location>
        <begin position="563"/>
        <end position="585"/>
    </location>
</feature>
<feature type="compositionally biased region" description="Low complexity" evidence="1">
    <location>
        <begin position="1042"/>
        <end position="1095"/>
    </location>
</feature>
<feature type="compositionally biased region" description="Low complexity" evidence="1">
    <location>
        <begin position="733"/>
        <end position="783"/>
    </location>
</feature>
<evidence type="ECO:0000259" key="3">
    <source>
        <dbReference type="PROSITE" id="PS50948"/>
    </source>
</evidence>
<feature type="region of interest" description="Disordered" evidence="1">
    <location>
        <begin position="398"/>
        <end position="439"/>
    </location>
</feature>
<feature type="chain" id="PRO_5018205596" description="GH16 domain-containing protein" evidence="2">
    <location>
        <begin position="25"/>
        <end position="1164"/>
    </location>
</feature>
<dbReference type="PANTHER" id="PTHR10963">
    <property type="entry name" value="GLYCOSYL HYDROLASE-RELATED"/>
    <property type="match status" value="1"/>
</dbReference>
<dbReference type="CDD" id="cd02181">
    <property type="entry name" value="GH16_fungal_Lam16A_glucanase"/>
    <property type="match status" value="1"/>
</dbReference>
<evidence type="ECO:0000256" key="1">
    <source>
        <dbReference type="SAM" id="MobiDB-lite"/>
    </source>
</evidence>
<evidence type="ECO:0000259" key="4">
    <source>
        <dbReference type="PROSITE" id="PS51762"/>
    </source>
</evidence>
<dbReference type="InterPro" id="IPR013320">
    <property type="entry name" value="ConA-like_dom_sf"/>
</dbReference>
<dbReference type="PROSITE" id="PS51762">
    <property type="entry name" value="GH16_2"/>
    <property type="match status" value="1"/>
</dbReference>
<feature type="signal peptide" evidence="2">
    <location>
        <begin position="1"/>
        <end position="24"/>
    </location>
</feature>
<keyword evidence="2" id="KW-0732">Signal</keyword>
<dbReference type="PROSITE" id="PS50948">
    <property type="entry name" value="PAN"/>
    <property type="match status" value="1"/>
</dbReference>
<feature type="compositionally biased region" description="Low complexity" evidence="1">
    <location>
        <begin position="804"/>
        <end position="869"/>
    </location>
</feature>
<dbReference type="InterPro" id="IPR050546">
    <property type="entry name" value="Glycosyl_Hydrlase_16"/>
</dbReference>
<dbReference type="VEuPathDB" id="FungiDB:BTJ68_09876"/>
<dbReference type="SUPFAM" id="SSF49899">
    <property type="entry name" value="Concanavalin A-like lectins/glucanases"/>
    <property type="match status" value="1"/>
</dbReference>
<dbReference type="EMBL" id="QWIO01000083">
    <property type="protein sequence ID" value="RMZ09990.1"/>
    <property type="molecule type" value="Genomic_DNA"/>
</dbReference>
<evidence type="ECO:0000256" key="2">
    <source>
        <dbReference type="SAM" id="SignalP"/>
    </source>
</evidence>
<feature type="region of interest" description="Disordered" evidence="1">
    <location>
        <begin position="1029"/>
        <end position="1095"/>
    </location>
</feature>
<dbReference type="PANTHER" id="PTHR10963:SF24">
    <property type="entry name" value="GLYCOSIDASE C21B10.07-RELATED"/>
    <property type="match status" value="1"/>
</dbReference>
<feature type="region of interest" description="Disordered" evidence="1">
    <location>
        <begin position="733"/>
        <end position="943"/>
    </location>
</feature>
<name>A0A3M7H9D0_HORWE</name>
<dbReference type="Pfam" id="PF14295">
    <property type="entry name" value="PAN_4"/>
    <property type="match status" value="3"/>
</dbReference>
<evidence type="ECO:0000313" key="5">
    <source>
        <dbReference type="EMBL" id="RMZ09990.1"/>
    </source>
</evidence>
<gene>
    <name evidence="5" type="ORF">D0864_01385</name>
</gene>
<dbReference type="InterPro" id="IPR000757">
    <property type="entry name" value="Beta-glucanase-like"/>
</dbReference>
<dbReference type="Gene3D" id="3.50.4.10">
    <property type="entry name" value="Hepatocyte Growth Factor"/>
    <property type="match status" value="1"/>
</dbReference>
<evidence type="ECO:0008006" key="7">
    <source>
        <dbReference type="Google" id="ProtNLM"/>
    </source>
</evidence>
<reference evidence="5 6" key="1">
    <citation type="journal article" date="2018" name="BMC Genomics">
        <title>Genomic evidence for intraspecific hybridization in a clonal and extremely halotolerant yeast.</title>
        <authorList>
            <person name="Gostincar C."/>
            <person name="Stajich J.E."/>
            <person name="Zupancic J."/>
            <person name="Zalar P."/>
            <person name="Gunde-Cimerman N."/>
        </authorList>
    </citation>
    <scope>NUCLEOTIDE SEQUENCE [LARGE SCALE GENOMIC DNA]</scope>
    <source>
        <strain evidence="5 6">EXF-10513</strain>
    </source>
</reference>
<dbReference type="Pfam" id="PF26113">
    <property type="entry name" value="GH16_XgeA"/>
    <property type="match status" value="1"/>
</dbReference>
<dbReference type="Gene3D" id="2.60.120.200">
    <property type="match status" value="1"/>
</dbReference>
<dbReference type="Proteomes" id="UP000269539">
    <property type="component" value="Unassembled WGS sequence"/>
</dbReference>
<feature type="domain" description="Apple" evidence="3">
    <location>
        <begin position="958"/>
        <end position="1021"/>
    </location>
</feature>
<dbReference type="GO" id="GO:0004553">
    <property type="term" value="F:hydrolase activity, hydrolyzing O-glycosyl compounds"/>
    <property type="evidence" value="ECO:0007669"/>
    <property type="project" value="InterPro"/>
</dbReference>
<feature type="compositionally biased region" description="Low complexity" evidence="1">
    <location>
        <begin position="418"/>
        <end position="439"/>
    </location>
</feature>
<dbReference type="InterPro" id="IPR003609">
    <property type="entry name" value="Pan_app"/>
</dbReference>
<protein>
    <recommendedName>
        <fullName evidence="7">GH16 domain-containing protein</fullName>
    </recommendedName>
</protein>
<dbReference type="VEuPathDB" id="FungiDB:BTJ68_06203"/>
<accession>A0A3M7H9D0</accession>
<dbReference type="GO" id="GO:0009251">
    <property type="term" value="P:glucan catabolic process"/>
    <property type="evidence" value="ECO:0007669"/>
    <property type="project" value="TreeGrafter"/>
</dbReference>
<proteinExistence type="predicted"/>
<evidence type="ECO:0000313" key="6">
    <source>
        <dbReference type="Proteomes" id="UP000269539"/>
    </source>
</evidence>
<comment type="caution">
    <text evidence="5">The sequence shown here is derived from an EMBL/GenBank/DDBJ whole genome shotgun (WGS) entry which is preliminary data.</text>
</comment>
<feature type="compositionally biased region" description="Low complexity" evidence="1">
    <location>
        <begin position="876"/>
        <end position="909"/>
    </location>
</feature>